<name>A0A968GHW5_9SPIO</name>
<dbReference type="Gene3D" id="3.10.620.30">
    <property type="match status" value="1"/>
</dbReference>
<dbReference type="EMBL" id="JAATLM010000001">
    <property type="protein sequence ID" value="NIZ69332.1"/>
    <property type="molecule type" value="Genomic_DNA"/>
</dbReference>
<dbReference type="PANTHER" id="PTHR42736:SF1">
    <property type="entry name" value="PROTEIN-GLUTAMINE GAMMA-GLUTAMYLTRANSFERASE"/>
    <property type="match status" value="1"/>
</dbReference>
<feature type="transmembrane region" description="Helical" evidence="1">
    <location>
        <begin position="59"/>
        <end position="77"/>
    </location>
</feature>
<dbReference type="Proteomes" id="UP000778951">
    <property type="component" value="Unassembled WGS sequence"/>
</dbReference>
<keyword evidence="4" id="KW-1185">Reference proteome</keyword>
<evidence type="ECO:0000259" key="2">
    <source>
        <dbReference type="SMART" id="SM00460"/>
    </source>
</evidence>
<evidence type="ECO:0000313" key="4">
    <source>
        <dbReference type="Proteomes" id="UP000778951"/>
    </source>
</evidence>
<proteinExistence type="predicted"/>
<dbReference type="AlphaFoldDB" id="A0A968GHW5"/>
<evidence type="ECO:0000313" key="3">
    <source>
        <dbReference type="EMBL" id="NIZ69332.1"/>
    </source>
</evidence>
<feature type="transmembrane region" description="Helical" evidence="1">
    <location>
        <begin position="30"/>
        <end position="47"/>
    </location>
</feature>
<accession>A0A968GHW5</accession>
<dbReference type="InterPro" id="IPR052901">
    <property type="entry name" value="Bact_TGase-like"/>
</dbReference>
<evidence type="ECO:0000256" key="1">
    <source>
        <dbReference type="SAM" id="Phobius"/>
    </source>
</evidence>
<feature type="transmembrane region" description="Helical" evidence="1">
    <location>
        <begin position="555"/>
        <end position="579"/>
    </location>
</feature>
<dbReference type="SMART" id="SM00460">
    <property type="entry name" value="TGc"/>
    <property type="match status" value="1"/>
</dbReference>
<dbReference type="RefSeq" id="WP_167695426.1">
    <property type="nucleotide sequence ID" value="NZ_CP118181.1"/>
</dbReference>
<feature type="transmembrane region" description="Helical" evidence="1">
    <location>
        <begin position="145"/>
        <end position="168"/>
    </location>
</feature>
<protein>
    <submittedName>
        <fullName evidence="3">Transglutaminase domain-containing protein</fullName>
    </submittedName>
</protein>
<keyword evidence="1" id="KW-0472">Membrane</keyword>
<feature type="transmembrane region" description="Helical" evidence="1">
    <location>
        <begin position="180"/>
        <end position="203"/>
    </location>
</feature>
<feature type="domain" description="Transglutaminase-like" evidence="2">
    <location>
        <begin position="432"/>
        <end position="503"/>
    </location>
</feature>
<reference evidence="3" key="1">
    <citation type="submission" date="2020-03" db="EMBL/GenBank/DDBJ databases">
        <title>Spirochaetal bacteria isolated from arthropods constitute a novel genus Entomospira genus novum within the order Spirochaetales.</title>
        <authorList>
            <person name="Grana-Miraglia L."/>
            <person name="Sikutova S."/>
            <person name="Fingerle V."/>
            <person name="Sing A."/>
            <person name="Castillo-Ramirez S."/>
            <person name="Margos G."/>
            <person name="Rudolf I."/>
        </authorList>
    </citation>
    <scope>NUCLEOTIDE SEQUENCE</scope>
    <source>
        <strain evidence="3">BR149</strain>
    </source>
</reference>
<gene>
    <name evidence="3" type="ORF">HCT48_03775</name>
</gene>
<comment type="caution">
    <text evidence="3">The sequence shown here is derived from an EMBL/GenBank/DDBJ whole genome shotgun (WGS) entry which is preliminary data.</text>
</comment>
<dbReference type="Pfam" id="PF01841">
    <property type="entry name" value="Transglut_core"/>
    <property type="match status" value="1"/>
</dbReference>
<sequence length="668" mass="79125">MSHINFFLRLNIFFYVYMHAIYFWQGAVSLPLAWFLFFLSYAVAFFYKKDFTLKIKVIFLLALPTIFLLIRIILWSIDLWRVADFSTLLAKWDLTYMPMRIPLLFIFYSTILFNKSLRYQILELSLRPFLFFILFWDMRNFHLGIYPNLMTLLGSLLLYGVLEITFLSRLLNSKAGRKNMFFIAMKVIIFSLITSLLALPWIYKKANPHIKMKEGLLTSTLNSLDFSDRLPLESDISLGNKLLFLVKSNEILTNDILLKRLTLSDYHEKKGFTRNLIIDDYFEAKQGTKLSFVEDLSKDQNIEQTLDFYILQLSEYIILTPYNPVSYEKLSFQERHSFKQIFQIKSNRPQLEKEDIYLQESTLPKNMEFAESVYRNESGISPEIARLAEDITVGIEGDYAKMLAIQAYFHENFYYTLNPGAPASKDLLHYFLFESKRGYCSYFATAMVLMARSLGMNARVAGGFRLLADNQFLDFYAVTAAESHAWVEIYFNESGWVTFDPTSPRLYNHDLYLDNTSEIAEEIYQVIYNINNLNLIKNQDGFTYIHAQHEFKINYIFILYIVIAIIMFFIISIVVKIMIFRNITDLNKKLKIWINLLNYPREPDWRMILYKNNKHKATVYKLLFTRSLLTVDEIKDIKDHLYQCYLFYRKLPIDRQVIKFLKLPMRKR</sequence>
<dbReference type="SUPFAM" id="SSF54001">
    <property type="entry name" value="Cysteine proteinases"/>
    <property type="match status" value="1"/>
</dbReference>
<feature type="transmembrane region" description="Helical" evidence="1">
    <location>
        <begin position="97"/>
        <end position="114"/>
    </location>
</feature>
<dbReference type="InterPro" id="IPR002931">
    <property type="entry name" value="Transglutaminase-like"/>
</dbReference>
<organism evidence="3 4">
    <name type="scientific">Entomospira culicis</name>
    <dbReference type="NCBI Taxonomy" id="2719989"/>
    <lineage>
        <taxon>Bacteria</taxon>
        <taxon>Pseudomonadati</taxon>
        <taxon>Spirochaetota</taxon>
        <taxon>Spirochaetia</taxon>
        <taxon>Spirochaetales</taxon>
        <taxon>Spirochaetaceae</taxon>
        <taxon>Entomospira</taxon>
    </lineage>
</organism>
<keyword evidence="1" id="KW-0812">Transmembrane</keyword>
<keyword evidence="1" id="KW-1133">Transmembrane helix</keyword>
<dbReference type="PANTHER" id="PTHR42736">
    <property type="entry name" value="PROTEIN-GLUTAMINE GAMMA-GLUTAMYLTRANSFERASE"/>
    <property type="match status" value="1"/>
</dbReference>
<dbReference type="InterPro" id="IPR038765">
    <property type="entry name" value="Papain-like_cys_pep_sf"/>
</dbReference>